<dbReference type="PROSITE" id="PS51722">
    <property type="entry name" value="G_TR_2"/>
    <property type="match status" value="1"/>
</dbReference>
<protein>
    <submittedName>
        <fullName evidence="6">Elongation factor G</fullName>
    </submittedName>
</protein>
<keyword evidence="4" id="KW-0342">GTP-binding</keyword>
<dbReference type="SUPFAM" id="SSF52540">
    <property type="entry name" value="P-loop containing nucleoside triphosphate hydrolases"/>
    <property type="match status" value="1"/>
</dbReference>
<dbReference type="GO" id="GO:0032543">
    <property type="term" value="P:mitochondrial translation"/>
    <property type="evidence" value="ECO:0007669"/>
    <property type="project" value="TreeGrafter"/>
</dbReference>
<dbReference type="CDD" id="cd01886">
    <property type="entry name" value="EF-G"/>
    <property type="match status" value="1"/>
</dbReference>
<dbReference type="InterPro" id="IPR031157">
    <property type="entry name" value="G_TR_CS"/>
</dbReference>
<dbReference type="OrthoDB" id="342981at2759"/>
<dbReference type="GO" id="GO:0003924">
    <property type="term" value="F:GTPase activity"/>
    <property type="evidence" value="ECO:0007669"/>
    <property type="project" value="InterPro"/>
</dbReference>
<dbReference type="PANTHER" id="PTHR43261">
    <property type="entry name" value="TRANSLATION ELONGATION FACTOR G-RELATED"/>
    <property type="match status" value="1"/>
</dbReference>
<proteinExistence type="predicted"/>
<sequence length="324" mass="35373">MLHYAGVTRKIGDVDDGDTVMDYMKQERERGITINSAAITFAWRGHRLNLIDTPGHVDFTMEVERSVRVLDGAVTILDAVAGVEAQTETVWQQADRYGIPRVAFVNKMDRLGAGFGRTVREIWHRLGTRPLVCQIPVMAAEAEGSGFRGTVDLVEMMVLDWDSDPESGSVVTRVPLTEKYPDPGLYREAVRGRTALVEALAELDDAIVEVFLAAEDHMQVPAEEVKQALRRVTVGGKGVPVICGAAFRNVGVQPVLDAVVDYLPSPLDRPAAIATLAGGKNVPVLLKENGKLCALAFKVTHDAKRGPLVYVRIYSGRRAPVCVM</sequence>
<dbReference type="PANTHER" id="PTHR43261:SF1">
    <property type="entry name" value="RIBOSOME-RELEASING FACTOR 2, MITOCHONDRIAL"/>
    <property type="match status" value="1"/>
</dbReference>
<evidence type="ECO:0000256" key="4">
    <source>
        <dbReference type="ARBA" id="ARBA00023134"/>
    </source>
</evidence>
<keyword evidence="6" id="KW-0251">Elongation factor</keyword>
<dbReference type="InterPro" id="IPR005225">
    <property type="entry name" value="Small_GTP-bd"/>
</dbReference>
<dbReference type="GO" id="GO:0003746">
    <property type="term" value="F:translation elongation factor activity"/>
    <property type="evidence" value="ECO:0007669"/>
    <property type="project" value="UniProtKB-KW"/>
</dbReference>
<dbReference type="NCBIfam" id="TIGR00231">
    <property type="entry name" value="small_GTP"/>
    <property type="match status" value="1"/>
</dbReference>
<dbReference type="InterPro" id="IPR009000">
    <property type="entry name" value="Transl_B-barrel_sf"/>
</dbReference>
<keyword evidence="1" id="KW-0547">Nucleotide-binding</keyword>
<dbReference type="InterPro" id="IPR027417">
    <property type="entry name" value="P-loop_NTPase"/>
</dbReference>
<dbReference type="GO" id="GO:0032790">
    <property type="term" value="P:ribosome disassembly"/>
    <property type="evidence" value="ECO:0007669"/>
    <property type="project" value="TreeGrafter"/>
</dbReference>
<dbReference type="GO" id="GO:0005525">
    <property type="term" value="F:GTP binding"/>
    <property type="evidence" value="ECO:0007669"/>
    <property type="project" value="UniProtKB-KW"/>
</dbReference>
<dbReference type="PROSITE" id="PS00301">
    <property type="entry name" value="G_TR_1"/>
    <property type="match status" value="1"/>
</dbReference>
<dbReference type="EMBL" id="RBNI01013000">
    <property type="protein sequence ID" value="RUP39282.1"/>
    <property type="molecule type" value="Genomic_DNA"/>
</dbReference>
<evidence type="ECO:0000256" key="3">
    <source>
        <dbReference type="ARBA" id="ARBA00023128"/>
    </source>
</evidence>
<dbReference type="Gene3D" id="2.40.30.10">
    <property type="entry name" value="Translation factors"/>
    <property type="match status" value="1"/>
</dbReference>
<name>A0A433CLG9_9FUNG</name>
<evidence type="ECO:0000313" key="7">
    <source>
        <dbReference type="Proteomes" id="UP000268093"/>
    </source>
</evidence>
<keyword evidence="2" id="KW-0648">Protein biosynthesis</keyword>
<evidence type="ECO:0000256" key="1">
    <source>
        <dbReference type="ARBA" id="ARBA00022741"/>
    </source>
</evidence>
<evidence type="ECO:0000313" key="6">
    <source>
        <dbReference type="EMBL" id="RUP39282.1"/>
    </source>
</evidence>
<dbReference type="Proteomes" id="UP000268093">
    <property type="component" value="Unassembled WGS sequence"/>
</dbReference>
<dbReference type="InterPro" id="IPR000795">
    <property type="entry name" value="T_Tr_GTP-bd_dom"/>
</dbReference>
<dbReference type="Pfam" id="PF00009">
    <property type="entry name" value="GTP_EFTU"/>
    <property type="match status" value="1"/>
</dbReference>
<organism evidence="6 7">
    <name type="scientific">Jimgerdemannia flammicorona</name>
    <dbReference type="NCBI Taxonomy" id="994334"/>
    <lineage>
        <taxon>Eukaryota</taxon>
        <taxon>Fungi</taxon>
        <taxon>Fungi incertae sedis</taxon>
        <taxon>Mucoromycota</taxon>
        <taxon>Mucoromycotina</taxon>
        <taxon>Endogonomycetes</taxon>
        <taxon>Endogonales</taxon>
        <taxon>Endogonaceae</taxon>
        <taxon>Jimgerdemannia</taxon>
    </lineage>
</organism>
<evidence type="ECO:0000256" key="2">
    <source>
        <dbReference type="ARBA" id="ARBA00022917"/>
    </source>
</evidence>
<evidence type="ECO:0000259" key="5">
    <source>
        <dbReference type="PROSITE" id="PS51722"/>
    </source>
</evidence>
<feature type="domain" description="Tr-type G" evidence="5">
    <location>
        <begin position="1"/>
        <end position="267"/>
    </location>
</feature>
<dbReference type="Gene3D" id="3.40.50.300">
    <property type="entry name" value="P-loop containing nucleotide triphosphate hydrolases"/>
    <property type="match status" value="1"/>
</dbReference>
<dbReference type="SUPFAM" id="SSF50447">
    <property type="entry name" value="Translation proteins"/>
    <property type="match status" value="1"/>
</dbReference>
<keyword evidence="3" id="KW-0496">Mitochondrion</keyword>
<accession>A0A433CLG9</accession>
<keyword evidence="7" id="KW-1185">Reference proteome</keyword>
<dbReference type="FunFam" id="3.40.50.300:FF:000514">
    <property type="entry name" value="Ribosome-releasing factor 2, mitochondrial"/>
    <property type="match status" value="1"/>
</dbReference>
<comment type="caution">
    <text evidence="6">The sequence shown here is derived from an EMBL/GenBank/DDBJ whole genome shotgun (WGS) entry which is preliminary data.</text>
</comment>
<dbReference type="GO" id="GO:0005759">
    <property type="term" value="C:mitochondrial matrix"/>
    <property type="evidence" value="ECO:0007669"/>
    <property type="project" value="UniProtKB-ARBA"/>
</dbReference>
<dbReference type="AlphaFoldDB" id="A0A433CLG9"/>
<gene>
    <name evidence="6" type="ORF">BC936DRAFT_138370</name>
</gene>
<reference evidence="6 7" key="1">
    <citation type="journal article" date="2018" name="New Phytol.">
        <title>Phylogenomics of Endogonaceae and evolution of mycorrhizas within Mucoromycota.</title>
        <authorList>
            <person name="Chang Y."/>
            <person name="Desiro A."/>
            <person name="Na H."/>
            <person name="Sandor L."/>
            <person name="Lipzen A."/>
            <person name="Clum A."/>
            <person name="Barry K."/>
            <person name="Grigoriev I.V."/>
            <person name="Martin F.M."/>
            <person name="Stajich J.E."/>
            <person name="Smith M.E."/>
            <person name="Bonito G."/>
            <person name="Spatafora J.W."/>
        </authorList>
    </citation>
    <scope>NUCLEOTIDE SEQUENCE [LARGE SCALE GENOMIC DNA]</scope>
    <source>
        <strain evidence="6 7">GMNB39</strain>
    </source>
</reference>